<evidence type="ECO:0000256" key="1">
    <source>
        <dbReference type="SAM" id="SignalP"/>
    </source>
</evidence>
<evidence type="ECO:0000313" key="2">
    <source>
        <dbReference type="EMBL" id="ORX85139.1"/>
    </source>
</evidence>
<reference evidence="2 3" key="1">
    <citation type="submission" date="2016-08" db="EMBL/GenBank/DDBJ databases">
        <title>A Parts List for Fungal Cellulosomes Revealed by Comparative Genomics.</title>
        <authorList>
            <consortium name="DOE Joint Genome Institute"/>
            <person name="Haitjema C.H."/>
            <person name="Gilmore S.P."/>
            <person name="Henske J.K."/>
            <person name="Solomon K.V."/>
            <person name="De Groot R."/>
            <person name="Kuo A."/>
            <person name="Mondo S.J."/>
            <person name="Salamov A.A."/>
            <person name="Labutti K."/>
            <person name="Zhao Z."/>
            <person name="Chiniquy J."/>
            <person name="Barry K."/>
            <person name="Brewer H.M."/>
            <person name="Purvine S.O."/>
            <person name="Wright A.T."/>
            <person name="Boxma B."/>
            <person name="Van Alen T."/>
            <person name="Hackstein J.H."/>
            <person name="Baker S.E."/>
            <person name="Grigoriev I.V."/>
            <person name="O'Malley M.A."/>
        </authorList>
    </citation>
    <scope>NUCLEOTIDE SEQUENCE [LARGE SCALE GENOMIC DNA]</scope>
    <source>
        <strain evidence="2 3">S4</strain>
    </source>
</reference>
<reference evidence="2 3" key="2">
    <citation type="submission" date="2016-08" db="EMBL/GenBank/DDBJ databases">
        <title>Pervasive Adenine N6-methylation of Active Genes in Fungi.</title>
        <authorList>
            <consortium name="DOE Joint Genome Institute"/>
            <person name="Mondo S.J."/>
            <person name="Dannebaum R.O."/>
            <person name="Kuo R.C."/>
            <person name="Labutti K."/>
            <person name="Haridas S."/>
            <person name="Kuo A."/>
            <person name="Salamov A."/>
            <person name="Ahrendt S.R."/>
            <person name="Lipzen A."/>
            <person name="Sullivan W."/>
            <person name="Andreopoulos W.B."/>
            <person name="Clum A."/>
            <person name="Lindquist E."/>
            <person name="Daum C."/>
            <person name="Ramamoorthy G.K."/>
            <person name="Gryganskyi A."/>
            <person name="Culley D."/>
            <person name="Magnuson J.K."/>
            <person name="James T.Y."/>
            <person name="O'Malley M.A."/>
            <person name="Stajich J.E."/>
            <person name="Spatafora J.W."/>
            <person name="Visel A."/>
            <person name="Grigoriev I.V."/>
        </authorList>
    </citation>
    <scope>NUCLEOTIDE SEQUENCE [LARGE SCALE GENOMIC DNA]</scope>
    <source>
        <strain evidence="2 3">S4</strain>
    </source>
</reference>
<keyword evidence="1" id="KW-0732">Signal</keyword>
<evidence type="ECO:0000313" key="3">
    <source>
        <dbReference type="Proteomes" id="UP000193944"/>
    </source>
</evidence>
<accession>A0A1Y1XHA8</accession>
<name>A0A1Y1XHA8_9FUNG</name>
<gene>
    <name evidence="2" type="ORF">BCR32DRAFT_103207</name>
</gene>
<protein>
    <submittedName>
        <fullName evidence="2">Uncharacterized protein</fullName>
    </submittedName>
</protein>
<feature type="chain" id="PRO_5012711330" evidence="1">
    <location>
        <begin position="20"/>
        <end position="76"/>
    </location>
</feature>
<dbReference type="EMBL" id="MCFG01000040">
    <property type="protein sequence ID" value="ORX85139.1"/>
    <property type="molecule type" value="Genomic_DNA"/>
</dbReference>
<proteinExistence type="predicted"/>
<dbReference type="AlphaFoldDB" id="A0A1Y1XHA8"/>
<feature type="signal peptide" evidence="1">
    <location>
        <begin position="1"/>
        <end position="19"/>
    </location>
</feature>
<organism evidence="2 3">
    <name type="scientific">Anaeromyces robustus</name>
    <dbReference type="NCBI Taxonomy" id="1754192"/>
    <lineage>
        <taxon>Eukaryota</taxon>
        <taxon>Fungi</taxon>
        <taxon>Fungi incertae sedis</taxon>
        <taxon>Chytridiomycota</taxon>
        <taxon>Chytridiomycota incertae sedis</taxon>
        <taxon>Neocallimastigomycetes</taxon>
        <taxon>Neocallimastigales</taxon>
        <taxon>Neocallimastigaceae</taxon>
        <taxon>Anaeromyces</taxon>
    </lineage>
</organism>
<sequence>MLLKKIILVGVCCLIGVKSDCTKKTKAMVYGGTWGYYNKPYGCGSNLGSCDCDQDGNGYRITCQSLACICYVDVCN</sequence>
<keyword evidence="3" id="KW-1185">Reference proteome</keyword>
<dbReference type="Proteomes" id="UP000193944">
    <property type="component" value="Unassembled WGS sequence"/>
</dbReference>
<comment type="caution">
    <text evidence="2">The sequence shown here is derived from an EMBL/GenBank/DDBJ whole genome shotgun (WGS) entry which is preliminary data.</text>
</comment>